<feature type="transmembrane region" description="Helical" evidence="1">
    <location>
        <begin position="71"/>
        <end position="92"/>
    </location>
</feature>
<dbReference type="Pfam" id="PF16344">
    <property type="entry name" value="FecR_C"/>
    <property type="match status" value="1"/>
</dbReference>
<dbReference type="OrthoDB" id="645173at2"/>
<dbReference type="Gene3D" id="2.60.120.1440">
    <property type="match status" value="1"/>
</dbReference>
<dbReference type="Proteomes" id="UP000183200">
    <property type="component" value="Unassembled WGS sequence"/>
</dbReference>
<protein>
    <submittedName>
        <fullName evidence="4">Ferric-dicitrate binding protein FerR, regulates iron transport through sigma-19</fullName>
    </submittedName>
</protein>
<dbReference type="Gene3D" id="3.55.50.30">
    <property type="match status" value="1"/>
</dbReference>
<sequence length="318" mass="35463">MVSINMNKLNPDLVKRYAEGACSDAEKAEVEHWLEFGDNDLESEFMDTGLEQEIWVGITEKITPISATSDFWGYLSVAAAACLILVCGFFLFKSDVAPEQLAAMKTYEVPVGRRVTLWLSDSSSVILAGGSVFRSPQSFAGKSREVNLISGEAFFSIAHNPAKPFIVHTSGSQVRVLGTKFNIENLQGSSRLAVTLSEGSIRFKGASGTSHILKPGQQLSFDKVKHRITAVLQVVPEQVSSWKEGTLWFEQTPLFEVIVKLEQYYGVRFKNPEHLDLSVLVTARFKEQALSRVLLLMENFSELKFKQRGEEIEIYKAL</sequence>
<feature type="domain" description="Protein FecR C-terminal" evidence="3">
    <location>
        <begin position="247"/>
        <end position="314"/>
    </location>
</feature>
<dbReference type="AlphaFoldDB" id="A0A1G9KBT1"/>
<dbReference type="PANTHER" id="PTHR30273">
    <property type="entry name" value="PERIPLASMIC SIGNAL SENSOR AND SIGMA FACTOR ACTIVATOR FECR-RELATED"/>
    <property type="match status" value="1"/>
</dbReference>
<dbReference type="InterPro" id="IPR012373">
    <property type="entry name" value="Ferrdict_sens_TM"/>
</dbReference>
<dbReference type="EMBL" id="FNGY01000001">
    <property type="protein sequence ID" value="SDL47211.1"/>
    <property type="molecule type" value="Genomic_DNA"/>
</dbReference>
<keyword evidence="1" id="KW-0472">Membrane</keyword>
<accession>A0A1G9KBT1</accession>
<keyword evidence="5" id="KW-1185">Reference proteome</keyword>
<keyword evidence="1" id="KW-1133">Transmembrane helix</keyword>
<feature type="domain" description="FecR protein" evidence="2">
    <location>
        <begin position="106"/>
        <end position="201"/>
    </location>
</feature>
<reference evidence="5" key="1">
    <citation type="submission" date="2016-10" db="EMBL/GenBank/DDBJ databases">
        <authorList>
            <person name="Varghese N."/>
            <person name="Submissions S."/>
        </authorList>
    </citation>
    <scope>NUCLEOTIDE SEQUENCE [LARGE SCALE GENOMIC DNA]</scope>
    <source>
        <strain evidence="5">DSM 19110</strain>
    </source>
</reference>
<evidence type="ECO:0000313" key="5">
    <source>
        <dbReference type="Proteomes" id="UP000183200"/>
    </source>
</evidence>
<dbReference type="PIRSF" id="PIRSF018266">
    <property type="entry name" value="FecR"/>
    <property type="match status" value="1"/>
</dbReference>
<keyword evidence="1" id="KW-0812">Transmembrane</keyword>
<name>A0A1G9KBT1_9SPHI</name>
<dbReference type="Pfam" id="PF04773">
    <property type="entry name" value="FecR"/>
    <property type="match status" value="1"/>
</dbReference>
<gene>
    <name evidence="4" type="ORF">SAMN05421820_101533</name>
</gene>
<dbReference type="GO" id="GO:0016989">
    <property type="term" value="F:sigma factor antagonist activity"/>
    <property type="evidence" value="ECO:0007669"/>
    <property type="project" value="TreeGrafter"/>
</dbReference>
<evidence type="ECO:0000259" key="2">
    <source>
        <dbReference type="Pfam" id="PF04773"/>
    </source>
</evidence>
<proteinExistence type="predicted"/>
<dbReference type="InterPro" id="IPR006860">
    <property type="entry name" value="FecR"/>
</dbReference>
<organism evidence="4 5">
    <name type="scientific">Pedobacter steynii</name>
    <dbReference type="NCBI Taxonomy" id="430522"/>
    <lineage>
        <taxon>Bacteria</taxon>
        <taxon>Pseudomonadati</taxon>
        <taxon>Bacteroidota</taxon>
        <taxon>Sphingobacteriia</taxon>
        <taxon>Sphingobacteriales</taxon>
        <taxon>Sphingobacteriaceae</taxon>
        <taxon>Pedobacter</taxon>
    </lineage>
</organism>
<evidence type="ECO:0000313" key="4">
    <source>
        <dbReference type="EMBL" id="SDL47211.1"/>
    </source>
</evidence>
<dbReference type="InterPro" id="IPR032508">
    <property type="entry name" value="FecR_C"/>
</dbReference>
<evidence type="ECO:0000256" key="1">
    <source>
        <dbReference type="SAM" id="Phobius"/>
    </source>
</evidence>
<evidence type="ECO:0000259" key="3">
    <source>
        <dbReference type="Pfam" id="PF16344"/>
    </source>
</evidence>
<dbReference type="PANTHER" id="PTHR30273:SF2">
    <property type="entry name" value="PROTEIN FECR"/>
    <property type="match status" value="1"/>
</dbReference>